<dbReference type="Proteomes" id="UP000235965">
    <property type="component" value="Unassembled WGS sequence"/>
</dbReference>
<accession>A0A2J7RSK3</accession>
<dbReference type="InterPro" id="IPR052709">
    <property type="entry name" value="Transposase-MT_Hybrid"/>
</dbReference>
<dbReference type="STRING" id="105785.A0A2J7RSK3"/>
<dbReference type="PANTHER" id="PTHR46060:SF1">
    <property type="entry name" value="MARINER MOS1 TRANSPOSASE-LIKE PROTEIN"/>
    <property type="match status" value="1"/>
</dbReference>
<reference evidence="2 3" key="1">
    <citation type="submission" date="2017-12" db="EMBL/GenBank/DDBJ databases">
        <title>Hemimetabolous genomes reveal molecular basis of termite eusociality.</title>
        <authorList>
            <person name="Harrison M.C."/>
            <person name="Jongepier E."/>
            <person name="Robertson H.M."/>
            <person name="Arning N."/>
            <person name="Bitard-Feildel T."/>
            <person name="Chao H."/>
            <person name="Childers C.P."/>
            <person name="Dinh H."/>
            <person name="Doddapaneni H."/>
            <person name="Dugan S."/>
            <person name="Gowin J."/>
            <person name="Greiner C."/>
            <person name="Han Y."/>
            <person name="Hu H."/>
            <person name="Hughes D.S.T."/>
            <person name="Huylmans A.-K."/>
            <person name="Kemena C."/>
            <person name="Kremer L.P.M."/>
            <person name="Lee S.L."/>
            <person name="Lopez-Ezquerra A."/>
            <person name="Mallet L."/>
            <person name="Monroy-Kuhn J.M."/>
            <person name="Moser A."/>
            <person name="Murali S.C."/>
            <person name="Muzny D.M."/>
            <person name="Otani S."/>
            <person name="Piulachs M.-D."/>
            <person name="Poelchau M."/>
            <person name="Qu J."/>
            <person name="Schaub F."/>
            <person name="Wada-Katsumata A."/>
            <person name="Worley K.C."/>
            <person name="Xie Q."/>
            <person name="Ylla G."/>
            <person name="Poulsen M."/>
            <person name="Gibbs R.A."/>
            <person name="Schal C."/>
            <person name="Richards S."/>
            <person name="Belles X."/>
            <person name="Korb J."/>
            <person name="Bornberg-Bauer E."/>
        </authorList>
    </citation>
    <scope>NUCLEOTIDE SEQUENCE [LARGE SCALE GENOMIC DNA]</scope>
    <source>
        <tissue evidence="2">Whole body</tissue>
    </source>
</reference>
<dbReference type="Pfam" id="PF17906">
    <property type="entry name" value="HTH_48"/>
    <property type="match status" value="1"/>
</dbReference>
<keyword evidence="3" id="KW-1185">Reference proteome</keyword>
<dbReference type="AlphaFoldDB" id="A0A2J7RSK3"/>
<sequence length="128" mass="14870">MNVSQLEQCCYMKIAVLRGRTVTECHSELVEALGDHALLYRTVARWIKSFQCGREASTDLQCSGHPVSVRTNVSHAVIAQRIEEDRRWSLKRLERHTGIDQATVHQILRNLYSIFYFLITIEILRIKE</sequence>
<dbReference type="InParanoid" id="A0A2J7RSK3"/>
<proteinExistence type="predicted"/>
<dbReference type="Gene3D" id="1.10.10.1450">
    <property type="match status" value="1"/>
</dbReference>
<name>A0A2J7RSK3_9NEOP</name>
<evidence type="ECO:0000313" key="2">
    <source>
        <dbReference type="EMBL" id="PNF43802.1"/>
    </source>
</evidence>
<protein>
    <recommendedName>
        <fullName evidence="1">Mos1 transposase HTH domain-containing protein</fullName>
    </recommendedName>
</protein>
<evidence type="ECO:0000259" key="1">
    <source>
        <dbReference type="Pfam" id="PF17906"/>
    </source>
</evidence>
<organism evidence="2 3">
    <name type="scientific">Cryptotermes secundus</name>
    <dbReference type="NCBI Taxonomy" id="105785"/>
    <lineage>
        <taxon>Eukaryota</taxon>
        <taxon>Metazoa</taxon>
        <taxon>Ecdysozoa</taxon>
        <taxon>Arthropoda</taxon>
        <taxon>Hexapoda</taxon>
        <taxon>Insecta</taxon>
        <taxon>Pterygota</taxon>
        <taxon>Neoptera</taxon>
        <taxon>Polyneoptera</taxon>
        <taxon>Dictyoptera</taxon>
        <taxon>Blattodea</taxon>
        <taxon>Blattoidea</taxon>
        <taxon>Termitoidae</taxon>
        <taxon>Kalotermitidae</taxon>
        <taxon>Cryptotermitinae</taxon>
        <taxon>Cryptotermes</taxon>
    </lineage>
</organism>
<gene>
    <name evidence="2" type="ORF">B7P43_G09556</name>
</gene>
<evidence type="ECO:0000313" key="3">
    <source>
        <dbReference type="Proteomes" id="UP000235965"/>
    </source>
</evidence>
<dbReference type="PANTHER" id="PTHR46060">
    <property type="entry name" value="MARINER MOS1 TRANSPOSASE-LIKE PROTEIN"/>
    <property type="match status" value="1"/>
</dbReference>
<feature type="domain" description="Mos1 transposase HTH" evidence="1">
    <location>
        <begin position="16"/>
        <end position="53"/>
    </location>
</feature>
<comment type="caution">
    <text evidence="2">The sequence shown here is derived from an EMBL/GenBank/DDBJ whole genome shotgun (WGS) entry which is preliminary data.</text>
</comment>
<dbReference type="EMBL" id="NEVH01000257">
    <property type="protein sequence ID" value="PNF43802.1"/>
    <property type="molecule type" value="Genomic_DNA"/>
</dbReference>
<dbReference type="InterPro" id="IPR041426">
    <property type="entry name" value="Mos1_HTH"/>
</dbReference>